<dbReference type="PANTHER" id="PTHR23257">
    <property type="entry name" value="SERINE-THREONINE PROTEIN KINASE"/>
    <property type="match status" value="1"/>
</dbReference>
<evidence type="ECO:0000256" key="11">
    <source>
        <dbReference type="SAM" id="MobiDB-lite"/>
    </source>
</evidence>
<dbReference type="GO" id="GO:0005737">
    <property type="term" value="C:cytoplasm"/>
    <property type="evidence" value="ECO:0007669"/>
    <property type="project" value="UniProtKB-SubCell"/>
</dbReference>
<evidence type="ECO:0000256" key="3">
    <source>
        <dbReference type="ARBA" id="ARBA00022527"/>
    </source>
</evidence>
<dbReference type="GO" id="GO:0009734">
    <property type="term" value="P:auxin-activated signaling pathway"/>
    <property type="evidence" value="ECO:0007669"/>
    <property type="project" value="UniProtKB-KW"/>
</dbReference>
<feature type="region of interest" description="Disordered" evidence="11">
    <location>
        <begin position="121"/>
        <end position="148"/>
    </location>
</feature>
<comment type="caution">
    <text evidence="13">The sequence shown here is derived from an EMBL/GenBank/DDBJ whole genome shotgun (WGS) entry which is preliminary data.</text>
</comment>
<keyword evidence="2" id="KW-0963">Cytoplasm</keyword>
<evidence type="ECO:0000256" key="9">
    <source>
        <dbReference type="ARBA" id="ARBA00023294"/>
    </source>
</evidence>
<dbReference type="FunFam" id="1.10.510.10:FF:000142">
    <property type="entry name" value="Octicosapeptide/phox/Bem1p domain kinase superfamily protein"/>
    <property type="match status" value="1"/>
</dbReference>
<evidence type="ECO:0000256" key="4">
    <source>
        <dbReference type="ARBA" id="ARBA00022553"/>
    </source>
</evidence>
<dbReference type="PROSITE" id="PS50011">
    <property type="entry name" value="PROTEIN_KINASE_DOM"/>
    <property type="match status" value="1"/>
</dbReference>
<dbReference type="PROSITE" id="PS00107">
    <property type="entry name" value="PROTEIN_KINASE_ATP"/>
    <property type="match status" value="1"/>
</dbReference>
<dbReference type="SUPFAM" id="SSF54277">
    <property type="entry name" value="CAD &amp; PB1 domains"/>
    <property type="match status" value="1"/>
</dbReference>
<protein>
    <submittedName>
        <fullName evidence="13">Kinase family protein</fullName>
    </submittedName>
</protein>
<dbReference type="CDD" id="cd06410">
    <property type="entry name" value="PB1_UP2"/>
    <property type="match status" value="1"/>
</dbReference>
<keyword evidence="14" id="KW-1185">Reference proteome</keyword>
<dbReference type="Pfam" id="PF07714">
    <property type="entry name" value="PK_Tyr_Ser-Thr"/>
    <property type="match status" value="1"/>
</dbReference>
<keyword evidence="8 10" id="KW-0067">ATP-binding</keyword>
<dbReference type="PROSITE" id="PS00108">
    <property type="entry name" value="PROTEIN_KINASE_ST"/>
    <property type="match status" value="1"/>
</dbReference>
<reference evidence="14" key="1">
    <citation type="journal article" date="2019" name="Curr. Biol.">
        <title>Genome Sequence of Striga asiatica Provides Insight into the Evolution of Plant Parasitism.</title>
        <authorList>
            <person name="Yoshida S."/>
            <person name="Kim S."/>
            <person name="Wafula E.K."/>
            <person name="Tanskanen J."/>
            <person name="Kim Y.M."/>
            <person name="Honaas L."/>
            <person name="Yang Z."/>
            <person name="Spallek T."/>
            <person name="Conn C.E."/>
            <person name="Ichihashi Y."/>
            <person name="Cheong K."/>
            <person name="Cui S."/>
            <person name="Der J.P."/>
            <person name="Gundlach H."/>
            <person name="Jiao Y."/>
            <person name="Hori C."/>
            <person name="Ishida J.K."/>
            <person name="Kasahara H."/>
            <person name="Kiba T."/>
            <person name="Kim M.S."/>
            <person name="Koo N."/>
            <person name="Laohavisit A."/>
            <person name="Lee Y.H."/>
            <person name="Lumba S."/>
            <person name="McCourt P."/>
            <person name="Mortimer J.C."/>
            <person name="Mutuku J.M."/>
            <person name="Nomura T."/>
            <person name="Sasaki-Sekimoto Y."/>
            <person name="Seto Y."/>
            <person name="Wang Y."/>
            <person name="Wakatake T."/>
            <person name="Sakakibara H."/>
            <person name="Demura T."/>
            <person name="Yamaguchi S."/>
            <person name="Yoneyama K."/>
            <person name="Manabe R.I."/>
            <person name="Nelson D.C."/>
            <person name="Schulman A.H."/>
            <person name="Timko M.P."/>
            <person name="dePamphilis C.W."/>
            <person name="Choi D."/>
            <person name="Shirasu K."/>
        </authorList>
    </citation>
    <scope>NUCLEOTIDE SEQUENCE [LARGE SCALE GENOMIC DNA]</scope>
    <source>
        <strain evidence="14">cv. UVA1</strain>
    </source>
</reference>
<evidence type="ECO:0000256" key="8">
    <source>
        <dbReference type="ARBA" id="ARBA00022840"/>
    </source>
</evidence>
<feature type="compositionally biased region" description="Polar residues" evidence="11">
    <location>
        <begin position="484"/>
        <end position="509"/>
    </location>
</feature>
<name>A0A5A7R5S8_STRAF</name>
<dbReference type="InterPro" id="IPR017441">
    <property type="entry name" value="Protein_kinase_ATP_BS"/>
</dbReference>
<dbReference type="PANTHER" id="PTHR23257:SF963">
    <property type="entry name" value="AT08303P"/>
    <property type="match status" value="1"/>
</dbReference>
<evidence type="ECO:0000256" key="2">
    <source>
        <dbReference type="ARBA" id="ARBA00022490"/>
    </source>
</evidence>
<gene>
    <name evidence="13" type="ORF">STAS_30264</name>
</gene>
<dbReference type="GO" id="GO:0004674">
    <property type="term" value="F:protein serine/threonine kinase activity"/>
    <property type="evidence" value="ECO:0007669"/>
    <property type="project" value="UniProtKB-KW"/>
</dbReference>
<keyword evidence="3" id="KW-0723">Serine/threonine-protein kinase</keyword>
<dbReference type="Proteomes" id="UP000325081">
    <property type="component" value="Unassembled WGS sequence"/>
</dbReference>
<evidence type="ECO:0000256" key="1">
    <source>
        <dbReference type="ARBA" id="ARBA00004496"/>
    </source>
</evidence>
<evidence type="ECO:0000313" key="14">
    <source>
        <dbReference type="Proteomes" id="UP000325081"/>
    </source>
</evidence>
<dbReference type="GO" id="GO:0005524">
    <property type="term" value="F:ATP binding"/>
    <property type="evidence" value="ECO:0007669"/>
    <property type="project" value="UniProtKB-UniRule"/>
</dbReference>
<organism evidence="13 14">
    <name type="scientific">Striga asiatica</name>
    <name type="common">Asiatic witchweed</name>
    <name type="synonym">Buchnera asiatica</name>
    <dbReference type="NCBI Taxonomy" id="4170"/>
    <lineage>
        <taxon>Eukaryota</taxon>
        <taxon>Viridiplantae</taxon>
        <taxon>Streptophyta</taxon>
        <taxon>Embryophyta</taxon>
        <taxon>Tracheophyta</taxon>
        <taxon>Spermatophyta</taxon>
        <taxon>Magnoliopsida</taxon>
        <taxon>eudicotyledons</taxon>
        <taxon>Gunneridae</taxon>
        <taxon>Pentapetalae</taxon>
        <taxon>asterids</taxon>
        <taxon>lamiids</taxon>
        <taxon>Lamiales</taxon>
        <taxon>Orobanchaceae</taxon>
        <taxon>Buchnereae</taxon>
        <taxon>Striga</taxon>
    </lineage>
</organism>
<dbReference type="SMART" id="SM00666">
    <property type="entry name" value="PB1"/>
    <property type="match status" value="1"/>
</dbReference>
<dbReference type="AlphaFoldDB" id="A0A5A7R5S8"/>
<dbReference type="InterPro" id="IPR050167">
    <property type="entry name" value="Ser_Thr_protein_kinase"/>
</dbReference>
<keyword evidence="4" id="KW-0597">Phosphoprotein</keyword>
<dbReference type="SUPFAM" id="SSF56112">
    <property type="entry name" value="Protein kinase-like (PK-like)"/>
    <property type="match status" value="1"/>
</dbReference>
<dbReference type="Gene3D" id="3.10.20.90">
    <property type="entry name" value="Phosphatidylinositol 3-kinase Catalytic Subunit, Chain A, domain 1"/>
    <property type="match status" value="1"/>
</dbReference>
<dbReference type="InterPro" id="IPR001245">
    <property type="entry name" value="Ser-Thr/Tyr_kinase_cat_dom"/>
</dbReference>
<dbReference type="InterPro" id="IPR011009">
    <property type="entry name" value="Kinase-like_dom_sf"/>
</dbReference>
<evidence type="ECO:0000259" key="12">
    <source>
        <dbReference type="PROSITE" id="PS50011"/>
    </source>
</evidence>
<proteinExistence type="predicted"/>
<dbReference type="Gene3D" id="1.10.510.10">
    <property type="entry name" value="Transferase(Phosphotransferase) domain 1"/>
    <property type="match status" value="1"/>
</dbReference>
<keyword evidence="7 13" id="KW-0418">Kinase</keyword>
<keyword evidence="9" id="KW-0927">Auxin signaling pathway</keyword>
<sequence length="1079" mass="119058">MDPSIIHNGTQYSLEHLDENLGPQSLLHKVDASASANTSLNPSSINISENKPVRNFSIQTGEEFALEFVRDRVNLRTPFVGNISGDPSCTTGYLELKRILGISRTSSEVSSDISTVATIEKTSRESENMSTQQHTGDHKPLRSSSGASHTSFKKLKILCSFGGRILPRPSDGKLRYVGGETRIVRISRDITWRDFWEKMTAVYGGTHVIKYQLPGEDLDALISVSGDEDLQNMMEECNALGGEGSGRLRIFLFSRVDIEDAYIGLADAGVNSEMKYVVAVNGLEMGPCKGSSGNNLSQLDMGNVEKDIHTSNEAGLVVQPTASESSKLVLSSFSRVGKTGLQFYQGQPMPRREHGQQHPPQFGHDHPPYHMPSEDGAVTRNTHGAISREEGDEGKFLSSSGTQVSEMQEKEIKHNFNGLVQLENGINPKVKFPDEGSHLVPTLDRDFSSKASKCEGVPRVTMQVSNPLAADNPSKLPKSDGNEYDTTGNASGSRSIISESDPTDPSCSETFVHPQRTFYSERIPREQSGQLNRISKSDDSHSSQFLNNQDLVAESAGRFESGNVDNTSHVEPQTSNNGHPIYPPDAKGMNETQPISNDTHGHPQPEGDILIDINDRFPRDLLSDIFSKAILSDGSSGIGPLPKDGTGLSMNIESHEPQRWSFFQRLAGDQFMRRDVSLIDQDHMFSTKVNDGARLAYDFVPQVTGESMPSHGGLEEKGYQREVRDADAAVSMPVRSDYDASQVKFSDGIQDSELMGNTRIQESDYEVCSQGGFGKISLAPLDQLLVDFEIINSLQIIHNADLEELKELGSGTFGTVYHGKWRGSDVAIKRIKKSCFTGRQSEQERLTNDFWREAEILSKLHHPNVVAFYGVVHDGPGETLATVTEYMVDGSLRHALLRKDRQLDRWKRLVIAMDAAFGMEYLHSKNIVHFDLKCDNLLVNLKDPSRPICKVGDFGLSKIKRNTLVSGGVRGTLPWMAPELLNGSSNKVSEKVDVFSFGIVLWEILTGEEPYANMHYGAIIGGIVNNTLRPTIPGYCDPEWRRLMEQCWAPNPVGRPCFTEIASRLRVMSSAAQTRKGSS</sequence>
<dbReference type="FunFam" id="3.30.200.20:FF:000081">
    <property type="entry name" value="Octicosapeptide/phox/Bem1p domain kinase superfamily protein"/>
    <property type="match status" value="1"/>
</dbReference>
<evidence type="ECO:0000256" key="7">
    <source>
        <dbReference type="ARBA" id="ARBA00022777"/>
    </source>
</evidence>
<evidence type="ECO:0000313" key="13">
    <source>
        <dbReference type="EMBL" id="GER52778.1"/>
    </source>
</evidence>
<keyword evidence="6 10" id="KW-0547">Nucleotide-binding</keyword>
<keyword evidence="5" id="KW-0808">Transferase</keyword>
<feature type="region of interest" description="Disordered" evidence="11">
    <location>
        <begin position="560"/>
        <end position="605"/>
    </location>
</feature>
<feature type="domain" description="Protein kinase" evidence="12">
    <location>
        <begin position="802"/>
        <end position="1067"/>
    </location>
</feature>
<accession>A0A5A7R5S8</accession>
<dbReference type="InterPro" id="IPR000719">
    <property type="entry name" value="Prot_kinase_dom"/>
</dbReference>
<comment type="subcellular location">
    <subcellularLocation>
        <location evidence="1">Cytoplasm</location>
    </subcellularLocation>
</comment>
<feature type="binding site" evidence="10">
    <location>
        <position position="833"/>
    </location>
    <ligand>
        <name>ATP</name>
        <dbReference type="ChEBI" id="CHEBI:30616"/>
    </ligand>
</feature>
<dbReference type="CDD" id="cd13999">
    <property type="entry name" value="STKc_MAP3K-like"/>
    <property type="match status" value="1"/>
</dbReference>
<dbReference type="FunFam" id="3.10.20.90:FF:000058">
    <property type="entry name" value="Octicosapeptide/phox/Bem1p domain kinase superfamily protein"/>
    <property type="match status" value="1"/>
</dbReference>
<evidence type="ECO:0000256" key="5">
    <source>
        <dbReference type="ARBA" id="ARBA00022679"/>
    </source>
</evidence>
<dbReference type="EMBL" id="BKCP01010514">
    <property type="protein sequence ID" value="GER52778.1"/>
    <property type="molecule type" value="Genomic_DNA"/>
</dbReference>
<dbReference type="InterPro" id="IPR008271">
    <property type="entry name" value="Ser/Thr_kinase_AS"/>
</dbReference>
<dbReference type="Gene3D" id="3.30.200.20">
    <property type="entry name" value="Phosphorylase Kinase, domain 1"/>
    <property type="match status" value="1"/>
</dbReference>
<dbReference type="GO" id="GO:0010928">
    <property type="term" value="P:regulation of auxin mediated signaling pathway"/>
    <property type="evidence" value="ECO:0007669"/>
    <property type="project" value="UniProtKB-ARBA"/>
</dbReference>
<dbReference type="OrthoDB" id="4062651at2759"/>
<dbReference type="InterPro" id="IPR000270">
    <property type="entry name" value="PB1_dom"/>
</dbReference>
<evidence type="ECO:0000256" key="6">
    <source>
        <dbReference type="ARBA" id="ARBA00022741"/>
    </source>
</evidence>
<feature type="region of interest" description="Disordered" evidence="11">
    <location>
        <begin position="463"/>
        <end position="544"/>
    </location>
</feature>
<evidence type="ECO:0000256" key="10">
    <source>
        <dbReference type="PROSITE-ProRule" id="PRU10141"/>
    </source>
</evidence>
<feature type="compositionally biased region" description="Polar residues" evidence="11">
    <location>
        <begin position="563"/>
        <end position="578"/>
    </location>
</feature>
<dbReference type="PRINTS" id="PR00109">
    <property type="entry name" value="TYRKINASE"/>
</dbReference>
<dbReference type="SMART" id="SM00220">
    <property type="entry name" value="S_TKc"/>
    <property type="match status" value="1"/>
</dbReference>
<dbReference type="Pfam" id="PF00564">
    <property type="entry name" value="PB1"/>
    <property type="match status" value="1"/>
</dbReference>